<dbReference type="AlphaFoldDB" id="A0A182IQI6"/>
<reference evidence="1" key="1">
    <citation type="submission" date="2022-08" db="UniProtKB">
        <authorList>
            <consortium name="EnsemblMetazoa"/>
        </authorList>
    </citation>
    <scope>IDENTIFICATION</scope>
    <source>
        <strain evidence="1">EBRO</strain>
    </source>
</reference>
<dbReference type="EnsemblMetazoa" id="AATE003571-RA">
    <property type="protein sequence ID" value="AATE003571-PA.1"/>
    <property type="gene ID" value="AATE003571"/>
</dbReference>
<accession>A0A182IQI6</accession>
<protein>
    <submittedName>
        <fullName evidence="1">Uncharacterized protein</fullName>
    </submittedName>
</protein>
<organism evidence="1">
    <name type="scientific">Anopheles atroparvus</name>
    <name type="common">European mosquito</name>
    <dbReference type="NCBI Taxonomy" id="41427"/>
    <lineage>
        <taxon>Eukaryota</taxon>
        <taxon>Metazoa</taxon>
        <taxon>Ecdysozoa</taxon>
        <taxon>Arthropoda</taxon>
        <taxon>Hexapoda</taxon>
        <taxon>Insecta</taxon>
        <taxon>Pterygota</taxon>
        <taxon>Neoptera</taxon>
        <taxon>Endopterygota</taxon>
        <taxon>Diptera</taxon>
        <taxon>Nematocera</taxon>
        <taxon>Culicoidea</taxon>
        <taxon>Culicidae</taxon>
        <taxon>Anophelinae</taxon>
        <taxon>Anopheles</taxon>
    </lineage>
</organism>
<dbReference type="VEuPathDB" id="VectorBase:AATE003571"/>
<proteinExistence type="predicted"/>
<name>A0A182IQI6_ANOAO</name>
<dbReference type="Gene3D" id="1.10.287.600">
    <property type="entry name" value="Helix hairpin bin"/>
    <property type="match status" value="1"/>
</dbReference>
<sequence>MDQSSDFCVTDFRPKRRCKCGRGERTILFLAKPRSSAELGKEIISPPAPEDTETLAGHFGWPSSSCRLGTTPCVVADSEKEQRDVSSSFIQACTNPTFNGLKRIDQKNKACVGSGTKRVHFDCELVEEGGEQEEAAVDGNPEKHVRNGHRKRNSHPKDFKAYIITSMFRRKPNFDWSNSESMEEMEFPEAQSNKDRLAFEYHTPTNR</sequence>
<dbReference type="InterPro" id="IPR023123">
    <property type="entry name" value="Tubulin_C"/>
</dbReference>
<evidence type="ECO:0000313" key="1">
    <source>
        <dbReference type="EnsemblMetazoa" id="AATE003571-PA.1"/>
    </source>
</evidence>